<protein>
    <submittedName>
        <fullName evidence="2">Uncharacterized protein</fullName>
    </submittedName>
</protein>
<gene>
    <name evidence="2" type="ORF">GLOIN_2v1777573</name>
</gene>
<feature type="region of interest" description="Disordered" evidence="1">
    <location>
        <begin position="91"/>
        <end position="166"/>
    </location>
</feature>
<dbReference type="EMBL" id="AUPC02000142">
    <property type="protein sequence ID" value="POG69102.1"/>
    <property type="molecule type" value="Genomic_DNA"/>
</dbReference>
<feature type="region of interest" description="Disordered" evidence="1">
    <location>
        <begin position="234"/>
        <end position="268"/>
    </location>
</feature>
<proteinExistence type="predicted"/>
<comment type="caution">
    <text evidence="2">The sequence shown here is derived from an EMBL/GenBank/DDBJ whole genome shotgun (WGS) entry which is preliminary data.</text>
</comment>
<reference evidence="2 3" key="2">
    <citation type="journal article" date="2018" name="New Phytol.">
        <title>High intraspecific genome diversity in the model arbuscular mycorrhizal symbiont Rhizophagus irregularis.</title>
        <authorList>
            <person name="Chen E.C.H."/>
            <person name="Morin E."/>
            <person name="Beaudet D."/>
            <person name="Noel J."/>
            <person name="Yildirir G."/>
            <person name="Ndikumana S."/>
            <person name="Charron P."/>
            <person name="St-Onge C."/>
            <person name="Giorgi J."/>
            <person name="Kruger M."/>
            <person name="Marton T."/>
            <person name="Ropars J."/>
            <person name="Grigoriev I.V."/>
            <person name="Hainaut M."/>
            <person name="Henrissat B."/>
            <person name="Roux C."/>
            <person name="Martin F."/>
            <person name="Corradi N."/>
        </authorList>
    </citation>
    <scope>NUCLEOTIDE SEQUENCE [LARGE SCALE GENOMIC DNA]</scope>
    <source>
        <strain evidence="2 3">DAOM 197198</strain>
    </source>
</reference>
<accession>A0A2P4PUP3</accession>
<keyword evidence="3" id="KW-1185">Reference proteome</keyword>
<evidence type="ECO:0000313" key="3">
    <source>
        <dbReference type="Proteomes" id="UP000018888"/>
    </source>
</evidence>
<dbReference type="AlphaFoldDB" id="A0A2P4PUP3"/>
<feature type="compositionally biased region" description="Basic and acidic residues" evidence="1">
    <location>
        <begin position="151"/>
        <end position="162"/>
    </location>
</feature>
<feature type="compositionally biased region" description="Basic and acidic residues" evidence="1">
    <location>
        <begin position="97"/>
        <end position="113"/>
    </location>
</feature>
<reference evidence="2 3" key="1">
    <citation type="journal article" date="2013" name="Proc. Natl. Acad. Sci. U.S.A.">
        <title>Genome of an arbuscular mycorrhizal fungus provides insight into the oldest plant symbiosis.</title>
        <authorList>
            <person name="Tisserant E."/>
            <person name="Malbreil M."/>
            <person name="Kuo A."/>
            <person name="Kohler A."/>
            <person name="Symeonidi A."/>
            <person name="Balestrini R."/>
            <person name="Charron P."/>
            <person name="Duensing N."/>
            <person name="Frei Dit Frey N."/>
            <person name="Gianinazzi-Pearson V."/>
            <person name="Gilbert L.B."/>
            <person name="Handa Y."/>
            <person name="Herr J.R."/>
            <person name="Hijri M."/>
            <person name="Koul R."/>
            <person name="Kawaguchi M."/>
            <person name="Krajinski F."/>
            <person name="Lammers P.J."/>
            <person name="Masclaux F.G."/>
            <person name="Murat C."/>
            <person name="Morin E."/>
            <person name="Ndikumana S."/>
            <person name="Pagni M."/>
            <person name="Petitpierre D."/>
            <person name="Requena N."/>
            <person name="Rosikiewicz P."/>
            <person name="Riley R."/>
            <person name="Saito K."/>
            <person name="San Clemente H."/>
            <person name="Shapiro H."/>
            <person name="van Tuinen D."/>
            <person name="Becard G."/>
            <person name="Bonfante P."/>
            <person name="Paszkowski U."/>
            <person name="Shachar-Hill Y.Y."/>
            <person name="Tuskan G.A."/>
            <person name="Young P.W."/>
            <person name="Sanders I.R."/>
            <person name="Henrissat B."/>
            <person name="Rensing S.A."/>
            <person name="Grigoriev I.V."/>
            <person name="Corradi N."/>
            <person name="Roux C."/>
            <person name="Martin F."/>
        </authorList>
    </citation>
    <scope>NUCLEOTIDE SEQUENCE [LARGE SCALE GENOMIC DNA]</scope>
    <source>
        <strain evidence="2 3">DAOM 197198</strain>
    </source>
</reference>
<dbReference type="Proteomes" id="UP000018888">
    <property type="component" value="Unassembled WGS sequence"/>
</dbReference>
<name>A0A2P4PUP3_RHIID</name>
<feature type="compositionally biased region" description="Basic residues" evidence="1">
    <location>
        <begin position="137"/>
        <end position="150"/>
    </location>
</feature>
<feature type="compositionally biased region" description="Low complexity" evidence="1">
    <location>
        <begin position="120"/>
        <end position="130"/>
    </location>
</feature>
<evidence type="ECO:0000313" key="2">
    <source>
        <dbReference type="EMBL" id="POG69102.1"/>
    </source>
</evidence>
<evidence type="ECO:0000256" key="1">
    <source>
        <dbReference type="SAM" id="MobiDB-lite"/>
    </source>
</evidence>
<sequence>MTEAKVFPNGKSITRYLEQYYLGFKDLEYNYLGDFYHVDQDEFDLECSNRDVSVILASLLCIKLGSEIIKKILEDIVRENFLKTAATKEPIVSSHSHNKEKSQDWEEKMRKGENSLGNNETSSTSKSGKSGKSESKTKRHNRHTKSKKKSSTQEKKKGKIEEIPVQTTSDDDLDKYFAKQSRDLKFYDFPKDVDIYETLKKVGYVERLEVKWNYKSKEEHEELDDLNNKFSESLDKMTNKTNQEEKGTTSTEQDEVNENKKCVVTAQG</sequence>
<organism evidence="2 3">
    <name type="scientific">Rhizophagus irregularis (strain DAOM 181602 / DAOM 197198 / MUCL 43194)</name>
    <name type="common">Arbuscular mycorrhizal fungus</name>
    <name type="synonym">Glomus intraradices</name>
    <dbReference type="NCBI Taxonomy" id="747089"/>
    <lineage>
        <taxon>Eukaryota</taxon>
        <taxon>Fungi</taxon>
        <taxon>Fungi incertae sedis</taxon>
        <taxon>Mucoromycota</taxon>
        <taxon>Glomeromycotina</taxon>
        <taxon>Glomeromycetes</taxon>
        <taxon>Glomerales</taxon>
        <taxon>Glomeraceae</taxon>
        <taxon>Rhizophagus</taxon>
    </lineage>
</organism>
<feature type="compositionally biased region" description="Basic and acidic residues" evidence="1">
    <location>
        <begin position="234"/>
        <end position="247"/>
    </location>
</feature>